<dbReference type="SUPFAM" id="SSF56436">
    <property type="entry name" value="C-type lectin-like"/>
    <property type="match status" value="1"/>
</dbReference>
<dbReference type="Gene3D" id="3.10.100.10">
    <property type="entry name" value="Mannose-Binding Protein A, subunit A"/>
    <property type="match status" value="1"/>
</dbReference>
<dbReference type="Pfam" id="PF00431">
    <property type="entry name" value="CUB"/>
    <property type="match status" value="2"/>
</dbReference>
<dbReference type="EMBL" id="BMAW01041965">
    <property type="protein sequence ID" value="GFS31698.1"/>
    <property type="molecule type" value="Genomic_DNA"/>
</dbReference>
<dbReference type="InterPro" id="IPR016187">
    <property type="entry name" value="CTDL_fold"/>
</dbReference>
<feature type="domain" description="F5/8 type C" evidence="5">
    <location>
        <begin position="1"/>
        <end position="116"/>
    </location>
</feature>
<dbReference type="Gene3D" id="2.60.120.260">
    <property type="entry name" value="Galactose-binding domain-like"/>
    <property type="match status" value="1"/>
</dbReference>
<evidence type="ECO:0000256" key="1">
    <source>
        <dbReference type="ARBA" id="ARBA00022737"/>
    </source>
</evidence>
<dbReference type="InterPro" id="IPR000421">
    <property type="entry name" value="FA58C"/>
</dbReference>
<dbReference type="InterPro" id="IPR000859">
    <property type="entry name" value="CUB_dom"/>
</dbReference>
<accession>A0A8X6I594</accession>
<dbReference type="Pfam" id="PF00059">
    <property type="entry name" value="Lectin_C"/>
    <property type="match status" value="1"/>
</dbReference>
<dbReference type="SUPFAM" id="SSF49785">
    <property type="entry name" value="Galactose-binding domain-like"/>
    <property type="match status" value="1"/>
</dbReference>
<dbReference type="InterPro" id="IPR035914">
    <property type="entry name" value="Sperma_CUB_dom_sf"/>
</dbReference>
<dbReference type="SMART" id="SM00042">
    <property type="entry name" value="CUB"/>
    <property type="match status" value="2"/>
</dbReference>
<feature type="domain" description="CUB" evidence="4">
    <location>
        <begin position="122"/>
        <end position="240"/>
    </location>
</feature>
<keyword evidence="2" id="KW-1015">Disulfide bond</keyword>
<comment type="caution">
    <text evidence="3">Lacks conserved residue(s) required for the propagation of feature annotation.</text>
</comment>
<dbReference type="PROSITE" id="PS50041">
    <property type="entry name" value="C_TYPE_LECTIN_2"/>
    <property type="match status" value="1"/>
</dbReference>
<sequence length="579" mass="66447">MVCRLHDSLKQYTVDLQNITTVTGIVIQGLNNAPKKTIVKRFYMFFSNDSISWVWEEEPVGQKKVYICHQCESPEVYTNDLEMRFNLLKGIPARIVQIQILDYYEQPCLRLEILGCREKAHCGNIKSTPQGEVSSPNYPNYYGQDKSCWWTIEPEPGKHIELNFIIYDLAEKEDPLESGRCRDELTVYSGYGNSSIIKSPDGKLFPKRIISNGMMRIHLQSCFRNSRSRYRGFYARYKSVDCPGCGVGDFQCSEVHMCESPCGKIVSIGHPLNYQNNHRCGWLIRAQPSHFINLTFQDFDIVGGENCQYDYLAVYDGDTNHKSNLIGRFCNTKKPPDEIVSSWNSLLLEFSSDAEVNGRGFALKYASKSFQMPADIHVYDLDDETACPKPWKYYNGNCYHAFHENDAIQWYEAEERCKKHAKLFGDDDQFGHLVSILDKKENAVVHYFLTNFWNAKHKSLYIGLNDEAKEGVYRWSDWNPMIYTDWAPAGRSLRTQPDGGAYQDCTMLRVDSGHSTAHWHDIPCSLGKLAFHNWDGIDWGDNDLTKSGNENEVLASISSYICKMPSDRQAGNIPYHEDS</sequence>
<evidence type="ECO:0000313" key="8">
    <source>
        <dbReference type="Proteomes" id="UP000887013"/>
    </source>
</evidence>
<reference evidence="7" key="1">
    <citation type="submission" date="2020-08" db="EMBL/GenBank/DDBJ databases">
        <title>Multicomponent nature underlies the extraordinary mechanical properties of spider dragline silk.</title>
        <authorList>
            <person name="Kono N."/>
            <person name="Nakamura H."/>
            <person name="Mori M."/>
            <person name="Yoshida Y."/>
            <person name="Ohtoshi R."/>
            <person name="Malay A.D."/>
            <person name="Moran D.A.P."/>
            <person name="Tomita M."/>
            <person name="Numata K."/>
            <person name="Arakawa K."/>
        </authorList>
    </citation>
    <scope>NUCLEOTIDE SEQUENCE</scope>
</reference>
<dbReference type="CDD" id="cd00041">
    <property type="entry name" value="CUB"/>
    <property type="match status" value="2"/>
</dbReference>
<dbReference type="FunFam" id="2.60.120.290:FF:000005">
    <property type="entry name" value="Procollagen C-endopeptidase enhancer 1"/>
    <property type="match status" value="1"/>
</dbReference>
<evidence type="ECO:0000259" key="5">
    <source>
        <dbReference type="PROSITE" id="PS50022"/>
    </source>
</evidence>
<dbReference type="InterPro" id="IPR016186">
    <property type="entry name" value="C-type_lectin-like/link_sf"/>
</dbReference>
<dbReference type="PROSITE" id="PS50022">
    <property type="entry name" value="FA58C_3"/>
    <property type="match status" value="1"/>
</dbReference>
<evidence type="ECO:0000256" key="3">
    <source>
        <dbReference type="PROSITE-ProRule" id="PRU00059"/>
    </source>
</evidence>
<dbReference type="Proteomes" id="UP000887013">
    <property type="component" value="Unassembled WGS sequence"/>
</dbReference>
<dbReference type="PANTHER" id="PTHR24251:SF37">
    <property type="entry name" value="CUB DOMAIN-CONTAINING PROTEIN"/>
    <property type="match status" value="1"/>
</dbReference>
<evidence type="ECO:0000259" key="6">
    <source>
        <dbReference type="PROSITE" id="PS50041"/>
    </source>
</evidence>
<name>A0A8X6I594_NEPPI</name>
<dbReference type="PANTHER" id="PTHR24251">
    <property type="entry name" value="OVOCHYMASE-RELATED"/>
    <property type="match status" value="1"/>
</dbReference>
<dbReference type="PROSITE" id="PS01180">
    <property type="entry name" value="CUB"/>
    <property type="match status" value="2"/>
</dbReference>
<evidence type="ECO:0000259" key="4">
    <source>
        <dbReference type="PROSITE" id="PS01180"/>
    </source>
</evidence>
<protein>
    <submittedName>
        <fullName evidence="7">Tolloid-like protein 1</fullName>
    </submittedName>
</protein>
<proteinExistence type="predicted"/>
<dbReference type="InterPro" id="IPR001304">
    <property type="entry name" value="C-type_lectin-like"/>
</dbReference>
<gene>
    <name evidence="7" type="primary">TLL1</name>
    <name evidence="7" type="ORF">NPIL_75081</name>
</gene>
<keyword evidence="1" id="KW-0677">Repeat</keyword>
<dbReference type="OrthoDB" id="6422833at2759"/>
<dbReference type="Gene3D" id="2.60.120.290">
    <property type="entry name" value="Spermadhesin, CUB domain"/>
    <property type="match status" value="2"/>
</dbReference>
<organism evidence="7 8">
    <name type="scientific">Nephila pilipes</name>
    <name type="common">Giant wood spider</name>
    <name type="synonym">Nephila maculata</name>
    <dbReference type="NCBI Taxonomy" id="299642"/>
    <lineage>
        <taxon>Eukaryota</taxon>
        <taxon>Metazoa</taxon>
        <taxon>Ecdysozoa</taxon>
        <taxon>Arthropoda</taxon>
        <taxon>Chelicerata</taxon>
        <taxon>Arachnida</taxon>
        <taxon>Araneae</taxon>
        <taxon>Araneomorphae</taxon>
        <taxon>Entelegynae</taxon>
        <taxon>Araneoidea</taxon>
        <taxon>Nephilidae</taxon>
        <taxon>Nephila</taxon>
    </lineage>
</organism>
<feature type="domain" description="CUB" evidence="4">
    <location>
        <begin position="252"/>
        <end position="368"/>
    </location>
</feature>
<comment type="caution">
    <text evidence="7">The sequence shown here is derived from an EMBL/GenBank/DDBJ whole genome shotgun (WGS) entry which is preliminary data.</text>
</comment>
<dbReference type="AlphaFoldDB" id="A0A8X6I594"/>
<dbReference type="SMART" id="SM00034">
    <property type="entry name" value="CLECT"/>
    <property type="match status" value="1"/>
</dbReference>
<evidence type="ECO:0000313" key="7">
    <source>
        <dbReference type="EMBL" id="GFS31698.1"/>
    </source>
</evidence>
<evidence type="ECO:0000256" key="2">
    <source>
        <dbReference type="ARBA" id="ARBA00023157"/>
    </source>
</evidence>
<dbReference type="SUPFAM" id="SSF49854">
    <property type="entry name" value="Spermadhesin, CUB domain"/>
    <property type="match status" value="2"/>
</dbReference>
<dbReference type="InterPro" id="IPR008979">
    <property type="entry name" value="Galactose-bd-like_sf"/>
</dbReference>
<keyword evidence="8" id="KW-1185">Reference proteome</keyword>
<feature type="domain" description="C-type lectin" evidence="6">
    <location>
        <begin position="394"/>
        <end position="525"/>
    </location>
</feature>